<dbReference type="OrthoDB" id="5211809at2759"/>
<keyword evidence="5" id="KW-0732">Signal</keyword>
<dbReference type="AlphaFoldDB" id="A0A5N5QF09"/>
<keyword evidence="3 4" id="KW-0326">Glycosidase</keyword>
<feature type="signal peptide" evidence="5">
    <location>
        <begin position="1"/>
        <end position="19"/>
    </location>
</feature>
<proteinExistence type="inferred from homology"/>
<keyword evidence="2 4" id="KW-0378">Hydrolase</keyword>
<dbReference type="CDD" id="cd18821">
    <property type="entry name" value="GH43_Pc3Gal43A-like"/>
    <property type="match status" value="1"/>
</dbReference>
<protein>
    <recommendedName>
        <fullName evidence="8">Glycosyl hydrolase family 43 protein</fullName>
    </recommendedName>
</protein>
<dbReference type="Gene3D" id="2.115.10.20">
    <property type="entry name" value="Glycosyl hydrolase domain, family 43"/>
    <property type="match status" value="1"/>
</dbReference>
<evidence type="ECO:0000313" key="6">
    <source>
        <dbReference type="EMBL" id="KAB5590335.1"/>
    </source>
</evidence>
<comment type="caution">
    <text evidence="6">The sequence shown here is derived from an EMBL/GenBank/DDBJ whole genome shotgun (WGS) entry which is preliminary data.</text>
</comment>
<dbReference type="PANTHER" id="PTHR22925">
    <property type="entry name" value="GLYCOSYL HYDROLASE 43 FAMILY MEMBER"/>
    <property type="match status" value="1"/>
</dbReference>
<evidence type="ECO:0000256" key="4">
    <source>
        <dbReference type="RuleBase" id="RU361187"/>
    </source>
</evidence>
<dbReference type="Pfam" id="PF04616">
    <property type="entry name" value="Glyco_hydro_43"/>
    <property type="match status" value="1"/>
</dbReference>
<gene>
    <name evidence="6" type="ORF">CTheo_6225</name>
</gene>
<dbReference type="PANTHER" id="PTHR22925:SF39">
    <property type="entry name" value="PUTATIVE (AFU_ORTHOLOGUE AFUA_5G14190)-RELATED"/>
    <property type="match status" value="1"/>
</dbReference>
<dbReference type="InterPro" id="IPR023296">
    <property type="entry name" value="Glyco_hydro_beta-prop_sf"/>
</dbReference>
<name>A0A5N5QF09_9AGAM</name>
<dbReference type="CDD" id="cd04081">
    <property type="entry name" value="CBM35_galactosidase-like"/>
    <property type="match status" value="1"/>
</dbReference>
<dbReference type="InterPro" id="IPR006710">
    <property type="entry name" value="Glyco_hydro_43"/>
</dbReference>
<evidence type="ECO:0000256" key="1">
    <source>
        <dbReference type="ARBA" id="ARBA00009865"/>
    </source>
</evidence>
<dbReference type="Gene3D" id="2.60.120.260">
    <property type="entry name" value="Galactose-binding domain-like"/>
    <property type="match status" value="1"/>
</dbReference>
<dbReference type="EMBL" id="SSOP01000177">
    <property type="protein sequence ID" value="KAB5590335.1"/>
    <property type="molecule type" value="Genomic_DNA"/>
</dbReference>
<evidence type="ECO:0000313" key="7">
    <source>
        <dbReference type="Proteomes" id="UP000383932"/>
    </source>
</evidence>
<evidence type="ECO:0000256" key="5">
    <source>
        <dbReference type="SAM" id="SignalP"/>
    </source>
</evidence>
<organism evidence="6 7">
    <name type="scientific">Ceratobasidium theobromae</name>
    <dbReference type="NCBI Taxonomy" id="1582974"/>
    <lineage>
        <taxon>Eukaryota</taxon>
        <taxon>Fungi</taxon>
        <taxon>Dikarya</taxon>
        <taxon>Basidiomycota</taxon>
        <taxon>Agaricomycotina</taxon>
        <taxon>Agaricomycetes</taxon>
        <taxon>Cantharellales</taxon>
        <taxon>Ceratobasidiaceae</taxon>
        <taxon>Ceratobasidium</taxon>
    </lineage>
</organism>
<evidence type="ECO:0000256" key="2">
    <source>
        <dbReference type="ARBA" id="ARBA00022801"/>
    </source>
</evidence>
<comment type="similarity">
    <text evidence="1 4">Belongs to the glycosyl hydrolase 43 family.</text>
</comment>
<sequence length="462" mass="50429">MRTAFLLPLLGALAAVARPAANPNATRYDAIVPGADWLDTDGVLIQAHGGCMVRTDDGTFYWFGEDHRPGGTHFTGISVYSSRDLYNWKNEGLALRPVEGTPAASDQVGERPKVVWSESTQQWVMFFHSDDPGYDLHLQGIAFSKNITGPYEYQGSYLPFGAASQDIGMFTDDDGLSYILYGSRGNNQITRLNEAKTNVSEIIYSFAGTNLEAPGMFKENGTYYQIFSQKTGYRPNDAQLYTAPALAGPWTKQPQLAPAGTHTWESQNTFELKIKGTKKTANIFMGDRWDRDELSDSRYMWLPFTVGGAQAASLEWHDLWRIDLKSGEVSYPKGTSYEAEQGILAGGANITACATCSGGNFVTNITSNSSVTISGIRGTGSPQWLAIYYVNTDAQTTALHRYASVSVNGGAGQIVKQRTTDVGVVVSVPLQVEFMKGSKNTVTISGVTGRPESAWLDRVIVY</sequence>
<keyword evidence="7" id="KW-1185">Reference proteome</keyword>
<dbReference type="GO" id="GO:0004553">
    <property type="term" value="F:hydrolase activity, hydrolyzing O-glycosyl compounds"/>
    <property type="evidence" value="ECO:0007669"/>
    <property type="project" value="InterPro"/>
</dbReference>
<reference evidence="6 7" key="1">
    <citation type="journal article" date="2019" name="Fungal Biol. Biotechnol.">
        <title>Draft genome sequence of fastidious pathogen Ceratobasidium theobromae, which causes vascular-streak dieback in Theobroma cacao.</title>
        <authorList>
            <person name="Ali S.S."/>
            <person name="Asman A."/>
            <person name="Shao J."/>
            <person name="Firmansyah A.P."/>
            <person name="Susilo A.W."/>
            <person name="Rosmana A."/>
            <person name="McMahon P."/>
            <person name="Junaid M."/>
            <person name="Guest D."/>
            <person name="Kheng T.Y."/>
            <person name="Meinhardt L.W."/>
            <person name="Bailey B.A."/>
        </authorList>
    </citation>
    <scope>NUCLEOTIDE SEQUENCE [LARGE SCALE GENOMIC DNA]</scope>
    <source>
        <strain evidence="6 7">CT2</strain>
    </source>
</reference>
<accession>A0A5N5QF09</accession>
<feature type="chain" id="PRO_5024273761" description="Glycosyl hydrolase family 43 protein" evidence="5">
    <location>
        <begin position="20"/>
        <end position="462"/>
    </location>
</feature>
<evidence type="ECO:0000256" key="3">
    <source>
        <dbReference type="ARBA" id="ARBA00023295"/>
    </source>
</evidence>
<dbReference type="Proteomes" id="UP000383932">
    <property type="component" value="Unassembled WGS sequence"/>
</dbReference>
<evidence type="ECO:0008006" key="8">
    <source>
        <dbReference type="Google" id="ProtNLM"/>
    </source>
</evidence>
<dbReference type="SUPFAM" id="SSF75005">
    <property type="entry name" value="Arabinanase/levansucrase/invertase"/>
    <property type="match status" value="1"/>
</dbReference>
<dbReference type="GO" id="GO:0005975">
    <property type="term" value="P:carbohydrate metabolic process"/>
    <property type="evidence" value="ECO:0007669"/>
    <property type="project" value="InterPro"/>
</dbReference>